<feature type="region of interest" description="Disordered" evidence="2">
    <location>
        <begin position="140"/>
        <end position="181"/>
    </location>
</feature>
<dbReference type="eggNOG" id="ENOG502S88I">
    <property type="taxonomic scope" value="Eukaryota"/>
</dbReference>
<feature type="region of interest" description="Disordered" evidence="2">
    <location>
        <begin position="1"/>
        <end position="28"/>
    </location>
</feature>
<proteinExistence type="predicted"/>
<evidence type="ECO:0000256" key="1">
    <source>
        <dbReference type="SAM" id="Coils"/>
    </source>
</evidence>
<dbReference type="STRING" id="1537102.L1LCA6"/>
<name>L1LCA6_THEEQ</name>
<dbReference type="GeneID" id="15804520"/>
<evidence type="ECO:0000313" key="3">
    <source>
        <dbReference type="EMBL" id="EKX72885.1"/>
    </source>
</evidence>
<dbReference type="EMBL" id="ACOU01000004">
    <property type="protein sequence ID" value="EKX72885.1"/>
    <property type="molecule type" value="Genomic_DNA"/>
</dbReference>
<sequence length="1737" mass="198061">MSDNELFGEADARSEDSFIVNSEPSVHSEDDDYEFLFGTNVEETVDKKVKTRGKRVKDLENLLRERKAAYNDFEGTEDEIRYTVDELADHWDRRQALESEILSLFSSLLTKEQISVDSVHTAHTQSMHSVYNENHIDGESNVHEELGGSTSFNPPESSRSNTQQTTDADPESNPKVPTESNRIVGKLMKRLIKQTFRDKAPEGRFGSYSKASDVGKEKANHEFRLNTVTSIGKDALPALRDINTLLNRERGNDYEELDGVPLYKHTRPVTIYIFMNNFILSHILPLCTLLSRGAVSNPDIDTDAISKEIIYLLYQLSQPPSEAWYKYWVEAEQVYTSLNAAGSKDDSISSEIKCRMRVIEDYIYGLGVLRSSIVSNDIWFLVGEFRVKLEHFKREKFRTPAQTAHMHELRELQDKLSKERDELVQEMKGDEDEEENVTHGRLRKDRNVRDANRKRLHELRKQLVRISGEIADENESVAIAEKQTLLHIATVRILIVQILTIPGNDLPILVILNESGLLSTIKTEIIASFESCKSGFIVSEDGNVESHAAYLSETQRATLWEYVRLVHAITSCVSISRIFATPYMPTKQGNKSVEYQTGRTSGTQSKISNDDQKIIELARLNPKLARMRIRGSTSDISTFKIDEHAGRTRKLSDYDRLFRFPTSEHTNPYSSFLSDSNSTFGKYAPIFAEGVTPENLKNLQLELQSLVGIDIDFEHIHYNQDGVHVYYELGLLLSLLFSDISREAEDRYSLPCDVEVLLDLKSWVISYYTTLYLNENKRRDSKGLEKLPEAFVLLALRRYVGNENLMPKVTCMYIWRLIRKSGMRKSSSLGAASALRSFYADLMLVFSFSNCINEHVLDILKQLISSYLTNNIKSALFWILRFFKPLSHTTQIFVYSLSSLHLLSKIVTVMGNISYTVEKSQNRAISLDYDDDSDDSMDGGLTKRVVLSKNSIFSSKHISQDVDSTPKDVIPDIMYNGRVIYNCVFLLSNFRNNDPYLNDLLITHLEMLPPGLLYDLKYFYTFRNIIKDRRVWQNAHWRWIGEFCIYTLERFFDSWLMEENFKALPIELFYNKASTATVGPFRPCSRDHILPLSNGYKSCQILGSLLKNPDLSIYEVAREVKGMPMSLWTREDDATLLKYASQFSFLDDPHTYIAELLGRPVKEVTRRLSELNEQMNKEDNNDVFVDASTQTFKLKEACNIFYVRYPDIASTTLSELHENISESIEMKRLGGLDAICEVMEPISASQDILDSPEFLSILACLKIENWILPSDLDLFEQFLKVIKDPDSYNSAEIPLDMSGIMHGPADTTVYDIYKPSKFEALKMNFTSRDIARLILDIKDVATSAKDVPDPMTSVVDQDSIDILEKSMDTLDIFGNDAEKVDNLSKLSDDYIEILQESLRLIDSAVILGRSESMCKNLPQDILSLQKLSDLLNIANVRINPPLLICESVGDGTIAKDRLQMAVNLFKLPEQRLRDISSYVPQGFVVDTHQAQSTVDTDFPMDDEATLDFSKDPFESNIMVNRTKKKRLKKSRTVENDEAVNMNEPENNTLEKMLQTYRKGLKFGRLKKHNKIDLVLGNVLERLSSGLYEMNAAELMSLGMDTSLFKDFDKSLTNLSNLVKSSGATVEYVGDRLMFSFTHESSQVLKDYLGATFKETDVSVSVPKRTRVKKRRNIPTRLDIGVGVLDGLDPVETFNFDPFKNLESSVDLVSQLHKQSLELAAQKRLYNGITREALQTIL</sequence>
<dbReference type="KEGG" id="beq:BEWA_014440"/>
<dbReference type="VEuPathDB" id="PiroplasmaDB:BEWA_014440"/>
<reference evidence="3 4" key="1">
    <citation type="journal article" date="2012" name="BMC Genomics">
        <title>Comparative genomic analysis and phylogenetic position of Theileria equi.</title>
        <authorList>
            <person name="Kappmeyer L.S."/>
            <person name="Thiagarajan M."/>
            <person name="Herndon D.R."/>
            <person name="Ramsay J.D."/>
            <person name="Caler E."/>
            <person name="Djikeng A."/>
            <person name="Gillespie J.J."/>
            <person name="Lau A.O."/>
            <person name="Roalson E.H."/>
            <person name="Silva J.C."/>
            <person name="Silva M.G."/>
            <person name="Suarez C.E."/>
            <person name="Ueti M.W."/>
            <person name="Nene V.M."/>
            <person name="Mealey R.H."/>
            <person name="Knowles D.P."/>
            <person name="Brayton K.A."/>
        </authorList>
    </citation>
    <scope>NUCLEOTIDE SEQUENCE [LARGE SCALE GENOMIC DNA]</scope>
    <source>
        <strain evidence="3 4">WA</strain>
    </source>
</reference>
<comment type="caution">
    <text evidence="3">The sequence shown here is derived from an EMBL/GenBank/DDBJ whole genome shotgun (WGS) entry which is preliminary data.</text>
</comment>
<dbReference type="OrthoDB" id="361738at2759"/>
<organism evidence="3 4">
    <name type="scientific">Theileria equi strain WA</name>
    <dbReference type="NCBI Taxonomy" id="1537102"/>
    <lineage>
        <taxon>Eukaryota</taxon>
        <taxon>Sar</taxon>
        <taxon>Alveolata</taxon>
        <taxon>Apicomplexa</taxon>
        <taxon>Aconoidasida</taxon>
        <taxon>Piroplasmida</taxon>
        <taxon>Theileriidae</taxon>
        <taxon>Theileria</taxon>
    </lineage>
</organism>
<evidence type="ECO:0000313" key="4">
    <source>
        <dbReference type="Proteomes" id="UP000031512"/>
    </source>
</evidence>
<feature type="compositionally biased region" description="Polar residues" evidence="2">
    <location>
        <begin position="148"/>
        <end position="167"/>
    </location>
</feature>
<feature type="coiled-coil region" evidence="1">
    <location>
        <begin position="402"/>
        <end position="476"/>
    </location>
</feature>
<dbReference type="Proteomes" id="UP000031512">
    <property type="component" value="Unassembled WGS sequence"/>
</dbReference>
<protein>
    <submittedName>
        <fullName evidence="3">Uncharacterized protein</fullName>
    </submittedName>
</protein>
<keyword evidence="1" id="KW-0175">Coiled coil</keyword>
<gene>
    <name evidence="3" type="ORF">BEWA_014440</name>
</gene>
<keyword evidence="4" id="KW-1185">Reference proteome</keyword>
<evidence type="ECO:0000256" key="2">
    <source>
        <dbReference type="SAM" id="MobiDB-lite"/>
    </source>
</evidence>
<accession>L1LCA6</accession>
<dbReference type="RefSeq" id="XP_004832337.1">
    <property type="nucleotide sequence ID" value="XM_004832280.1"/>
</dbReference>